<evidence type="ECO:0000256" key="1">
    <source>
        <dbReference type="SAM" id="Phobius"/>
    </source>
</evidence>
<feature type="transmembrane region" description="Helical" evidence="1">
    <location>
        <begin position="57"/>
        <end position="74"/>
    </location>
</feature>
<protein>
    <submittedName>
        <fullName evidence="4">EAL domain-containing protein</fullName>
    </submittedName>
</protein>
<dbReference type="Proteomes" id="UP001302249">
    <property type="component" value="Chromosome"/>
</dbReference>
<dbReference type="SUPFAM" id="SSF55073">
    <property type="entry name" value="Nucleotide cyclase"/>
    <property type="match status" value="1"/>
</dbReference>
<dbReference type="InterPro" id="IPR035919">
    <property type="entry name" value="EAL_sf"/>
</dbReference>
<dbReference type="CDD" id="cd01948">
    <property type="entry name" value="EAL"/>
    <property type="match status" value="1"/>
</dbReference>
<dbReference type="InterPro" id="IPR029787">
    <property type="entry name" value="Nucleotide_cyclase"/>
</dbReference>
<keyword evidence="1" id="KW-0472">Membrane</keyword>
<dbReference type="Gene3D" id="3.30.70.270">
    <property type="match status" value="1"/>
</dbReference>
<accession>A0ABZ0B825</accession>
<dbReference type="InterPro" id="IPR000160">
    <property type="entry name" value="GGDEF_dom"/>
</dbReference>
<dbReference type="RefSeq" id="WP_313913522.1">
    <property type="nucleotide sequence ID" value="NZ_CP135076.1"/>
</dbReference>
<organism evidence="4 5">
    <name type="scientific">Stakelama saccharophila</name>
    <dbReference type="NCBI Taxonomy" id="3075605"/>
    <lineage>
        <taxon>Bacteria</taxon>
        <taxon>Pseudomonadati</taxon>
        <taxon>Pseudomonadota</taxon>
        <taxon>Alphaproteobacteria</taxon>
        <taxon>Sphingomonadales</taxon>
        <taxon>Sphingomonadaceae</taxon>
        <taxon>Stakelama</taxon>
    </lineage>
</organism>
<dbReference type="EMBL" id="CP135076">
    <property type="protein sequence ID" value="WNO52751.1"/>
    <property type="molecule type" value="Genomic_DNA"/>
</dbReference>
<keyword evidence="1" id="KW-0812">Transmembrane</keyword>
<keyword evidence="1" id="KW-1133">Transmembrane helix</keyword>
<dbReference type="PROSITE" id="PS50887">
    <property type="entry name" value="GGDEF"/>
    <property type="match status" value="1"/>
</dbReference>
<evidence type="ECO:0000313" key="5">
    <source>
        <dbReference type="Proteomes" id="UP001302249"/>
    </source>
</evidence>
<dbReference type="Pfam" id="PF00563">
    <property type="entry name" value="EAL"/>
    <property type="match status" value="1"/>
</dbReference>
<dbReference type="SMART" id="SM00267">
    <property type="entry name" value="GGDEF"/>
    <property type="match status" value="1"/>
</dbReference>
<dbReference type="CDD" id="cd01949">
    <property type="entry name" value="GGDEF"/>
    <property type="match status" value="1"/>
</dbReference>
<keyword evidence="5" id="KW-1185">Reference proteome</keyword>
<dbReference type="NCBIfam" id="TIGR00254">
    <property type="entry name" value="GGDEF"/>
    <property type="match status" value="1"/>
</dbReference>
<feature type="transmembrane region" description="Helical" evidence="1">
    <location>
        <begin position="20"/>
        <end position="45"/>
    </location>
</feature>
<evidence type="ECO:0000259" key="2">
    <source>
        <dbReference type="PROSITE" id="PS50883"/>
    </source>
</evidence>
<dbReference type="PANTHER" id="PTHR44757:SF2">
    <property type="entry name" value="BIOFILM ARCHITECTURE MAINTENANCE PROTEIN MBAA"/>
    <property type="match status" value="1"/>
</dbReference>
<sequence length="544" mass="59300">MLRPGASADAGTAPDGGNDIWTGAVSIAAILLFVGTGSQVLSAALDHIVNDAPPVDRGIVIALLLNVALILIGWRRHRRLSDQIRMRTAAEERARQLAARDPLTGFLNRRSLSEEGAAMFVQAERRGKATVALLLDLDHFKTINDMHGHTVGDTLLRTVAACIREIVPNSALIARFGGDEFACVFLFDPAHPETVDRVANRLVSRMAQPFEADGICCHISCSLGLARSDFHRGTMDALLRCADIAMYAAKKAGRNRFAWFDHSMEHELRTRNELENGLRIAIPRDEVIPYFEQQIDLATGRLTGLEVLARWSHPDHGAVAPDTFIPIAEETGMIAELSLSVMRQALTAARHWDSSLTIAVNISPWQLRDAWLAQKIIKLLTETGFPANRLEVEITESALFENMALAQSIVGSLKNQGVRLALDDFGTGYSSLAHLRALPFDRVKIDRSFVASLNDSPDSAAIVTAIVGLGSSLNLPITAEGIEDARTQERLRAIGCAVGQGWHYGRPLPTTGVRRLLAEKRLVSHGRREAQADGAALTNPRRAG</sequence>
<evidence type="ECO:0000259" key="3">
    <source>
        <dbReference type="PROSITE" id="PS50887"/>
    </source>
</evidence>
<dbReference type="PANTHER" id="PTHR44757">
    <property type="entry name" value="DIGUANYLATE CYCLASE DGCP"/>
    <property type="match status" value="1"/>
</dbReference>
<feature type="domain" description="GGDEF" evidence="3">
    <location>
        <begin position="128"/>
        <end position="262"/>
    </location>
</feature>
<reference evidence="4 5" key="1">
    <citation type="submission" date="2023-09" db="EMBL/GenBank/DDBJ databases">
        <authorList>
            <person name="Rey-Velasco X."/>
        </authorList>
    </citation>
    <scope>NUCLEOTIDE SEQUENCE [LARGE SCALE GENOMIC DNA]</scope>
    <source>
        <strain evidence="4 5">W311</strain>
    </source>
</reference>
<proteinExistence type="predicted"/>
<dbReference type="Pfam" id="PF00990">
    <property type="entry name" value="GGDEF"/>
    <property type="match status" value="1"/>
</dbReference>
<evidence type="ECO:0000313" key="4">
    <source>
        <dbReference type="EMBL" id="WNO52751.1"/>
    </source>
</evidence>
<dbReference type="PROSITE" id="PS50883">
    <property type="entry name" value="EAL"/>
    <property type="match status" value="1"/>
</dbReference>
<dbReference type="Gene3D" id="3.20.20.450">
    <property type="entry name" value="EAL domain"/>
    <property type="match status" value="1"/>
</dbReference>
<feature type="domain" description="EAL" evidence="2">
    <location>
        <begin position="271"/>
        <end position="521"/>
    </location>
</feature>
<dbReference type="InterPro" id="IPR043128">
    <property type="entry name" value="Rev_trsase/Diguanyl_cyclase"/>
</dbReference>
<dbReference type="SUPFAM" id="SSF141868">
    <property type="entry name" value="EAL domain-like"/>
    <property type="match status" value="1"/>
</dbReference>
<dbReference type="InterPro" id="IPR001633">
    <property type="entry name" value="EAL_dom"/>
</dbReference>
<name>A0ABZ0B825_9SPHN</name>
<dbReference type="InterPro" id="IPR052155">
    <property type="entry name" value="Biofilm_reg_signaling"/>
</dbReference>
<dbReference type="SMART" id="SM00052">
    <property type="entry name" value="EAL"/>
    <property type="match status" value="1"/>
</dbReference>
<gene>
    <name evidence="4" type="ORF">RPR59_09775</name>
</gene>